<gene>
    <name evidence="1" type="ORF">KIPB_004171</name>
</gene>
<dbReference type="EMBL" id="BDIP01000867">
    <property type="protein sequence ID" value="GIQ82940.1"/>
    <property type="molecule type" value="Genomic_DNA"/>
</dbReference>
<organism evidence="1 2">
    <name type="scientific">Kipferlia bialata</name>
    <dbReference type="NCBI Taxonomy" id="797122"/>
    <lineage>
        <taxon>Eukaryota</taxon>
        <taxon>Metamonada</taxon>
        <taxon>Carpediemonas-like organisms</taxon>
        <taxon>Kipferlia</taxon>
    </lineage>
</organism>
<comment type="caution">
    <text evidence="1">The sequence shown here is derived from an EMBL/GenBank/DDBJ whole genome shotgun (WGS) entry which is preliminary data.</text>
</comment>
<dbReference type="Proteomes" id="UP000265618">
    <property type="component" value="Unassembled WGS sequence"/>
</dbReference>
<name>A0A9K3CV10_9EUKA</name>
<protein>
    <submittedName>
        <fullName evidence="1">Uncharacterized protein</fullName>
    </submittedName>
</protein>
<accession>A0A9K3CV10</accession>
<keyword evidence="2" id="KW-1185">Reference proteome</keyword>
<dbReference type="AlphaFoldDB" id="A0A9K3CV10"/>
<evidence type="ECO:0000313" key="1">
    <source>
        <dbReference type="EMBL" id="GIQ82940.1"/>
    </source>
</evidence>
<evidence type="ECO:0000313" key="2">
    <source>
        <dbReference type="Proteomes" id="UP000265618"/>
    </source>
</evidence>
<proteinExistence type="predicted"/>
<reference evidence="1 2" key="1">
    <citation type="journal article" date="2018" name="PLoS ONE">
        <title>The draft genome of Kipferlia bialata reveals reductive genome evolution in fornicate parasites.</title>
        <authorList>
            <person name="Tanifuji G."/>
            <person name="Takabayashi S."/>
            <person name="Kume K."/>
            <person name="Takagi M."/>
            <person name="Nakayama T."/>
            <person name="Kamikawa R."/>
            <person name="Inagaki Y."/>
            <person name="Hashimoto T."/>
        </authorList>
    </citation>
    <scope>NUCLEOTIDE SEQUENCE [LARGE SCALE GENOMIC DNA]</scope>
    <source>
        <strain evidence="1">NY0173</strain>
    </source>
</reference>
<sequence>MSFVTSLRTLYTEFMKSTDRAYGVGDGPGVTSWVAGMTSGCGNQMTRLLYANVASGRGLFSGSLAVPTLIKTQGAAATKTGNRVAKSILDLASPTLPLGVRAFVSAGMGDVCGCLVGTPLSNYASRGLFDYEGVGTPIFGAFIAGGTEGLASHMGAKMFGLNKNDLGRRLRPTEAFTLGCWAGLWAGLPKVFFARTRDTTGALSSLPSMLSFLAANTIATGSNFVGYEVGCRYMARHE</sequence>